<gene>
    <name evidence="1" type="ORF">SAMD00023353_2500290</name>
</gene>
<proteinExistence type="predicted"/>
<protein>
    <submittedName>
        <fullName evidence="1">Uncharacterized protein</fullName>
    </submittedName>
</protein>
<dbReference type="EMBL" id="DF977470">
    <property type="protein sequence ID" value="GAW26230.1"/>
    <property type="molecule type" value="Genomic_DNA"/>
</dbReference>
<keyword evidence="2" id="KW-1185">Reference proteome</keyword>
<reference evidence="1" key="1">
    <citation type="submission" date="2016-03" db="EMBL/GenBank/DDBJ databases">
        <title>Draft genome sequence of Rosellinia necatrix.</title>
        <authorList>
            <person name="Kanematsu S."/>
        </authorList>
    </citation>
    <scope>NUCLEOTIDE SEQUENCE [LARGE SCALE GENOMIC DNA]</scope>
    <source>
        <strain evidence="1">W97</strain>
    </source>
</reference>
<evidence type="ECO:0000313" key="2">
    <source>
        <dbReference type="Proteomes" id="UP000054516"/>
    </source>
</evidence>
<organism evidence="1">
    <name type="scientific">Rosellinia necatrix</name>
    <name type="common">White root-rot fungus</name>
    <dbReference type="NCBI Taxonomy" id="77044"/>
    <lineage>
        <taxon>Eukaryota</taxon>
        <taxon>Fungi</taxon>
        <taxon>Dikarya</taxon>
        <taxon>Ascomycota</taxon>
        <taxon>Pezizomycotina</taxon>
        <taxon>Sordariomycetes</taxon>
        <taxon>Xylariomycetidae</taxon>
        <taxon>Xylariales</taxon>
        <taxon>Xylariaceae</taxon>
        <taxon>Rosellinia</taxon>
    </lineage>
</organism>
<name>A0A1S8A931_ROSNE</name>
<accession>A0A1S8A931</accession>
<sequence>MLARGLWLGRDVGRRHRIAAPGTRVESNVKYEKNLRPAQYREFFVNGQGSLVFYLHRPPRGP</sequence>
<dbReference type="AlphaFoldDB" id="A0A1S8A931"/>
<dbReference type="Proteomes" id="UP000054516">
    <property type="component" value="Unassembled WGS sequence"/>
</dbReference>
<evidence type="ECO:0000313" key="1">
    <source>
        <dbReference type="EMBL" id="GAW26230.1"/>
    </source>
</evidence>